<evidence type="ECO:0000256" key="1">
    <source>
        <dbReference type="SAM" id="MobiDB-lite"/>
    </source>
</evidence>
<dbReference type="Proteomes" id="UP000887564">
    <property type="component" value="Unplaced"/>
</dbReference>
<evidence type="ECO:0000313" key="2">
    <source>
        <dbReference type="Proteomes" id="UP000887564"/>
    </source>
</evidence>
<dbReference type="AlphaFoldDB" id="A0A914RNG2"/>
<feature type="region of interest" description="Disordered" evidence="1">
    <location>
        <begin position="1"/>
        <end position="31"/>
    </location>
</feature>
<accession>A0A914RNG2</accession>
<evidence type="ECO:0000313" key="3">
    <source>
        <dbReference type="WBParaSite" id="PEQ_0000635801-mRNA-1"/>
    </source>
</evidence>
<proteinExistence type="predicted"/>
<protein>
    <submittedName>
        <fullName evidence="3">Uncharacterized protein</fullName>
    </submittedName>
</protein>
<organism evidence="2 3">
    <name type="scientific">Parascaris equorum</name>
    <name type="common">Equine roundworm</name>
    <dbReference type="NCBI Taxonomy" id="6256"/>
    <lineage>
        <taxon>Eukaryota</taxon>
        <taxon>Metazoa</taxon>
        <taxon>Ecdysozoa</taxon>
        <taxon>Nematoda</taxon>
        <taxon>Chromadorea</taxon>
        <taxon>Rhabditida</taxon>
        <taxon>Spirurina</taxon>
        <taxon>Ascaridomorpha</taxon>
        <taxon>Ascaridoidea</taxon>
        <taxon>Ascarididae</taxon>
        <taxon>Parascaris</taxon>
    </lineage>
</organism>
<feature type="compositionally biased region" description="Low complexity" evidence="1">
    <location>
        <begin position="9"/>
        <end position="20"/>
    </location>
</feature>
<reference evidence="3" key="1">
    <citation type="submission" date="2022-11" db="UniProtKB">
        <authorList>
            <consortium name="WormBaseParasite"/>
        </authorList>
    </citation>
    <scope>IDENTIFICATION</scope>
</reference>
<feature type="compositionally biased region" description="Basic residues" evidence="1">
    <location>
        <begin position="21"/>
        <end position="31"/>
    </location>
</feature>
<sequence>MVDNCMLGRSSSSTCSSAVSRRTRMAVFPRK</sequence>
<name>A0A914RNG2_PAREQ</name>
<keyword evidence="2" id="KW-1185">Reference proteome</keyword>
<dbReference type="WBParaSite" id="PEQ_0000635801-mRNA-1">
    <property type="protein sequence ID" value="PEQ_0000635801-mRNA-1"/>
    <property type="gene ID" value="PEQ_0000635801"/>
</dbReference>